<dbReference type="STRING" id="315423.SAMN04488020_106159"/>
<dbReference type="RefSeq" id="WP_085854359.1">
    <property type="nucleotide sequence ID" value="NZ_FOPF01000006.1"/>
</dbReference>
<organism evidence="1 2">
    <name type="scientific">Palleronia marisminoris</name>
    <dbReference type="NCBI Taxonomy" id="315423"/>
    <lineage>
        <taxon>Bacteria</taxon>
        <taxon>Pseudomonadati</taxon>
        <taxon>Pseudomonadota</taxon>
        <taxon>Alphaproteobacteria</taxon>
        <taxon>Rhodobacterales</taxon>
        <taxon>Roseobacteraceae</taxon>
        <taxon>Palleronia</taxon>
    </lineage>
</organism>
<proteinExistence type="predicted"/>
<gene>
    <name evidence="1" type="ORF">PAM7066_02393</name>
</gene>
<dbReference type="OrthoDB" id="3010234at2"/>
<dbReference type="AlphaFoldDB" id="A0A1Y5SYW5"/>
<evidence type="ECO:0008006" key="3">
    <source>
        <dbReference type="Google" id="ProtNLM"/>
    </source>
</evidence>
<evidence type="ECO:0000313" key="1">
    <source>
        <dbReference type="EMBL" id="SLN51907.1"/>
    </source>
</evidence>
<sequence length="336" mass="39014">MQIGKRIRLGLRRRRWYIRAIRKRRDLRRIRLRGARISSATNVVIAVARNEHVRLPYFLRYYRDLGIEHFLFIDNGSEDESVAYLSEQPDCSVWSTDASYRGARFGLDWVNWLARRYCLGRWVLHVDVDEFFVFPFCDTRPIRALTDWLDGSDIRSFGTMLIDMYPKGPVGEATYEAGQNPFEVASWFDSGNYTITRNWECKSLWIQGGPRARVFFRDDPSRSPALNKVPLVKWRRGTVFASSTHNVLPRGLNLVFDDLGGEKACGVLLHAKFLNTLGDRAKDEAVRAEHYAGGREYQAYAEGLESSPELWSNWSERYINWRQLEILGLMSKGNWA</sequence>
<dbReference type="Pfam" id="PF13704">
    <property type="entry name" value="Glyco_tranf_2_4"/>
    <property type="match status" value="1"/>
</dbReference>
<reference evidence="1 2" key="1">
    <citation type="submission" date="2017-03" db="EMBL/GenBank/DDBJ databases">
        <authorList>
            <person name="Afonso C.L."/>
            <person name="Miller P.J."/>
            <person name="Scott M.A."/>
            <person name="Spackman E."/>
            <person name="Goraichik I."/>
            <person name="Dimitrov K.M."/>
            <person name="Suarez D.L."/>
            <person name="Swayne D.E."/>
        </authorList>
    </citation>
    <scope>NUCLEOTIDE SEQUENCE [LARGE SCALE GENOMIC DNA]</scope>
    <source>
        <strain evidence="1 2">CECT 7066</strain>
    </source>
</reference>
<accession>A0A1Y5SYW5</accession>
<name>A0A1Y5SYW5_9RHOB</name>
<dbReference type="EMBL" id="FWFV01000006">
    <property type="protein sequence ID" value="SLN51907.1"/>
    <property type="molecule type" value="Genomic_DNA"/>
</dbReference>
<protein>
    <recommendedName>
        <fullName evidence="3">Glycosyl transferase family 2</fullName>
    </recommendedName>
</protein>
<evidence type="ECO:0000313" key="2">
    <source>
        <dbReference type="Proteomes" id="UP000193870"/>
    </source>
</evidence>
<keyword evidence="2" id="KW-1185">Reference proteome</keyword>
<dbReference type="Proteomes" id="UP000193870">
    <property type="component" value="Unassembled WGS sequence"/>
</dbReference>